<dbReference type="EMBL" id="JAGSPN010000004">
    <property type="protein sequence ID" value="MBR7781850.1"/>
    <property type="molecule type" value="Genomic_DNA"/>
</dbReference>
<dbReference type="PANTHER" id="PTHR30386:SF28">
    <property type="entry name" value="EXPORTED PROTEIN"/>
    <property type="match status" value="1"/>
</dbReference>
<protein>
    <submittedName>
        <fullName evidence="2">HlyD family efflux transporter periplasmic adaptor subunit</fullName>
    </submittedName>
</protein>
<comment type="caution">
    <text evidence="2">The sequence shown here is derived from an EMBL/GenBank/DDBJ whole genome shotgun (WGS) entry which is preliminary data.</text>
</comment>
<dbReference type="Proteomes" id="UP000680067">
    <property type="component" value="Unassembled WGS sequence"/>
</dbReference>
<feature type="coiled-coil region" evidence="1">
    <location>
        <begin position="134"/>
        <end position="177"/>
    </location>
</feature>
<dbReference type="AlphaFoldDB" id="A0A941DL69"/>
<keyword evidence="1" id="KW-0175">Coiled coil</keyword>
<evidence type="ECO:0000313" key="3">
    <source>
        <dbReference type="Proteomes" id="UP000680067"/>
    </source>
</evidence>
<dbReference type="RefSeq" id="WP_212687209.1">
    <property type="nucleotide sequence ID" value="NZ_JAGSPN010000004.1"/>
</dbReference>
<dbReference type="Gene3D" id="2.40.50.100">
    <property type="match status" value="1"/>
</dbReference>
<sequence length="372" mass="41003">MINGHLEPRSGLVTISSGVQGSILSVGATDGQMVAKGQPIFEIGTDKYIGGDSTARRVQISIDEQKLTLKREISLREQQSKQRGVALTARVNGLMLQRANSAQDLALSRERLLVTEAEWQRSIELGRNGLVPKSQVQQKELENLEAKSRVANSERVLAMIDLDIQSARSELEGLKAQLGPDIENLKRSLAANAQASVEAAIRSGLTITAPVAGMLTLLHRNVGEAAQVNQILATITPAVDVSESGQINLVATLFAPSRSIGFIRPKQSVVIKYQAFPYEKYGVDFGVVENVSPVAVALQDLPVMYQRQAAQRGADVENYYKIVVTLSGKATNRYRKELNLKAGMIFEAEIRQDERYVWEWIFDPFLRARTIF</sequence>
<evidence type="ECO:0000313" key="2">
    <source>
        <dbReference type="EMBL" id="MBR7781850.1"/>
    </source>
</evidence>
<organism evidence="2 3">
    <name type="scientific">Undibacterium luofuense</name>
    <dbReference type="NCBI Taxonomy" id="2828733"/>
    <lineage>
        <taxon>Bacteria</taxon>
        <taxon>Pseudomonadati</taxon>
        <taxon>Pseudomonadota</taxon>
        <taxon>Betaproteobacteria</taxon>
        <taxon>Burkholderiales</taxon>
        <taxon>Oxalobacteraceae</taxon>
        <taxon>Undibacterium</taxon>
    </lineage>
</organism>
<keyword evidence="3" id="KW-1185">Reference proteome</keyword>
<dbReference type="InterPro" id="IPR050739">
    <property type="entry name" value="MFP"/>
</dbReference>
<dbReference type="PANTHER" id="PTHR30386">
    <property type="entry name" value="MEMBRANE FUSION SUBUNIT OF EMRAB-TOLC MULTIDRUG EFFLUX PUMP"/>
    <property type="match status" value="1"/>
</dbReference>
<gene>
    <name evidence="2" type="ORF">KDM89_06840</name>
</gene>
<evidence type="ECO:0000256" key="1">
    <source>
        <dbReference type="SAM" id="Coils"/>
    </source>
</evidence>
<name>A0A941DL69_9BURK</name>
<accession>A0A941DL69</accession>
<proteinExistence type="predicted"/>
<dbReference type="PRINTS" id="PR01490">
    <property type="entry name" value="RTXTOXIND"/>
</dbReference>
<reference evidence="2" key="1">
    <citation type="submission" date="2021-04" db="EMBL/GenBank/DDBJ databases">
        <title>novel species isolated from subtropical streams in China.</title>
        <authorList>
            <person name="Lu H."/>
        </authorList>
    </citation>
    <scope>NUCLEOTIDE SEQUENCE</scope>
    <source>
        <strain evidence="2">LFS511W</strain>
    </source>
</reference>
<dbReference type="Gene3D" id="1.10.287.470">
    <property type="entry name" value="Helix hairpin bin"/>
    <property type="match status" value="1"/>
</dbReference>